<dbReference type="CDD" id="cd00586">
    <property type="entry name" value="4HBT"/>
    <property type="match status" value="1"/>
</dbReference>
<dbReference type="Proteomes" id="UP000001880">
    <property type="component" value="Chromosome"/>
</dbReference>
<comment type="similarity">
    <text evidence="1">Belongs to the 4-hydroxybenzoyl-CoA thioesterase family.</text>
</comment>
<dbReference type="SUPFAM" id="SSF54637">
    <property type="entry name" value="Thioesterase/thiol ester dehydrase-isomerase"/>
    <property type="match status" value="1"/>
</dbReference>
<dbReference type="AlphaFoldDB" id="D0LJ33"/>
<keyword evidence="2" id="KW-0378">Hydrolase</keyword>
<keyword evidence="4" id="KW-1185">Reference proteome</keyword>
<dbReference type="Gene3D" id="3.10.129.10">
    <property type="entry name" value="Hotdog Thioesterase"/>
    <property type="match status" value="1"/>
</dbReference>
<name>D0LJ33_HALO1</name>
<dbReference type="Pfam" id="PF13279">
    <property type="entry name" value="4HBT_2"/>
    <property type="match status" value="1"/>
</dbReference>
<dbReference type="EMBL" id="CP001804">
    <property type="protein sequence ID" value="ACY14880.1"/>
    <property type="molecule type" value="Genomic_DNA"/>
</dbReference>
<evidence type="ECO:0000256" key="1">
    <source>
        <dbReference type="ARBA" id="ARBA00005953"/>
    </source>
</evidence>
<dbReference type="eggNOG" id="COG0824">
    <property type="taxonomic scope" value="Bacteria"/>
</dbReference>
<dbReference type="KEGG" id="hoh:Hoch_2340"/>
<dbReference type="GO" id="GO:0047617">
    <property type="term" value="F:fatty acyl-CoA hydrolase activity"/>
    <property type="evidence" value="ECO:0007669"/>
    <property type="project" value="TreeGrafter"/>
</dbReference>
<dbReference type="InterPro" id="IPR029069">
    <property type="entry name" value="HotDog_dom_sf"/>
</dbReference>
<evidence type="ECO:0000313" key="4">
    <source>
        <dbReference type="Proteomes" id="UP000001880"/>
    </source>
</evidence>
<sequence>MTIELDPSARRDDYPHFVEVPTRWMDNDVYGHVNNVLYYAFFDTAINRYLIAQGGLDITAGEVIGVAAETHCQFLQSLSYPEVAEVGLRVGKLGNRSVRYELGIFKREQEQAAAVGYFVHVFVDRESRTAVPIPAGLRAALERLQAPA</sequence>
<reference evidence="3 4" key="1">
    <citation type="journal article" date="2010" name="Stand. Genomic Sci.">
        <title>Complete genome sequence of Haliangium ochraceum type strain (SMP-2).</title>
        <authorList>
            <consortium name="US DOE Joint Genome Institute (JGI-PGF)"/>
            <person name="Ivanova N."/>
            <person name="Daum C."/>
            <person name="Lang E."/>
            <person name="Abt B."/>
            <person name="Kopitz M."/>
            <person name="Saunders E."/>
            <person name="Lapidus A."/>
            <person name="Lucas S."/>
            <person name="Glavina Del Rio T."/>
            <person name="Nolan M."/>
            <person name="Tice H."/>
            <person name="Copeland A."/>
            <person name="Cheng J.F."/>
            <person name="Chen F."/>
            <person name="Bruce D."/>
            <person name="Goodwin L."/>
            <person name="Pitluck S."/>
            <person name="Mavromatis K."/>
            <person name="Pati A."/>
            <person name="Mikhailova N."/>
            <person name="Chen A."/>
            <person name="Palaniappan K."/>
            <person name="Land M."/>
            <person name="Hauser L."/>
            <person name="Chang Y.J."/>
            <person name="Jeffries C.D."/>
            <person name="Detter J.C."/>
            <person name="Brettin T."/>
            <person name="Rohde M."/>
            <person name="Goker M."/>
            <person name="Bristow J."/>
            <person name="Markowitz V."/>
            <person name="Eisen J.A."/>
            <person name="Hugenholtz P."/>
            <person name="Kyrpides N.C."/>
            <person name="Klenk H.P."/>
        </authorList>
    </citation>
    <scope>NUCLEOTIDE SEQUENCE [LARGE SCALE GENOMIC DNA]</scope>
    <source>
        <strain evidence="4">DSM 14365 / CIP 107738 / JCM 11303 / AJ 13395 / SMP-2</strain>
    </source>
</reference>
<dbReference type="STRING" id="502025.Hoch_2340"/>
<organism evidence="3 4">
    <name type="scientific">Haliangium ochraceum (strain DSM 14365 / JCM 11303 / SMP-2)</name>
    <dbReference type="NCBI Taxonomy" id="502025"/>
    <lineage>
        <taxon>Bacteria</taxon>
        <taxon>Pseudomonadati</taxon>
        <taxon>Myxococcota</taxon>
        <taxon>Polyangia</taxon>
        <taxon>Haliangiales</taxon>
        <taxon>Kofleriaceae</taxon>
        <taxon>Haliangium</taxon>
    </lineage>
</organism>
<protein>
    <submittedName>
        <fullName evidence="3">Thioesterase superfamily protein</fullName>
    </submittedName>
</protein>
<dbReference type="HOGENOM" id="CLU_101141_0_1_7"/>
<dbReference type="PANTHER" id="PTHR31793">
    <property type="entry name" value="4-HYDROXYBENZOYL-COA THIOESTERASE FAMILY MEMBER"/>
    <property type="match status" value="1"/>
</dbReference>
<evidence type="ECO:0000256" key="2">
    <source>
        <dbReference type="ARBA" id="ARBA00022801"/>
    </source>
</evidence>
<proteinExistence type="inferred from homology"/>
<accession>D0LJ33</accession>
<evidence type="ECO:0000313" key="3">
    <source>
        <dbReference type="EMBL" id="ACY14880.1"/>
    </source>
</evidence>
<dbReference type="InterPro" id="IPR050563">
    <property type="entry name" value="4-hydroxybenzoyl-CoA_TE"/>
</dbReference>
<gene>
    <name evidence="3" type="ordered locus">Hoch_2340</name>
</gene>
<dbReference type="RefSeq" id="WP_012827488.1">
    <property type="nucleotide sequence ID" value="NC_013440.1"/>
</dbReference>
<dbReference type="OrthoDB" id="9801517at2"/>
<dbReference type="PANTHER" id="PTHR31793:SF27">
    <property type="entry name" value="NOVEL THIOESTERASE SUPERFAMILY DOMAIN AND SAPOSIN A-TYPE DOMAIN CONTAINING PROTEIN (0610012H03RIK)"/>
    <property type="match status" value="1"/>
</dbReference>